<keyword evidence="3" id="KW-0964">Secreted</keyword>
<dbReference type="Gene3D" id="3.40.50.1820">
    <property type="entry name" value="alpha/beta hydrolase"/>
    <property type="match status" value="1"/>
</dbReference>
<reference evidence="6 7" key="1">
    <citation type="submission" date="2021-06" db="EMBL/GenBank/DDBJ databases">
        <title>A haploid diamondback moth (Plutella xylostella L.) genome assembly resolves 31 chromosomes and identifies a diamide resistance mutation.</title>
        <authorList>
            <person name="Ward C.M."/>
            <person name="Perry K.D."/>
            <person name="Baker G."/>
            <person name="Powis K."/>
            <person name="Heckel D.G."/>
            <person name="Baxter S.W."/>
        </authorList>
    </citation>
    <scope>NUCLEOTIDE SEQUENCE [LARGE SCALE GENOMIC DNA]</scope>
    <source>
        <strain evidence="6 7">LV</strain>
        <tissue evidence="6">Single pupa</tissue>
    </source>
</reference>
<comment type="subcellular location">
    <subcellularLocation>
        <location evidence="1">Secreted</location>
    </subcellularLocation>
</comment>
<keyword evidence="7" id="KW-1185">Reference proteome</keyword>
<comment type="similarity">
    <text evidence="2 4">Belongs to the AB hydrolase superfamily. Lipase family.</text>
</comment>
<dbReference type="Proteomes" id="UP000823941">
    <property type="component" value="Chromosome 11"/>
</dbReference>
<dbReference type="PANTHER" id="PTHR11610">
    <property type="entry name" value="LIPASE"/>
    <property type="match status" value="1"/>
</dbReference>
<dbReference type="InterPro" id="IPR029058">
    <property type="entry name" value="AB_hydrolase_fold"/>
</dbReference>
<evidence type="ECO:0000313" key="7">
    <source>
        <dbReference type="Proteomes" id="UP000823941"/>
    </source>
</evidence>
<feature type="domain" description="Lipase" evidence="5">
    <location>
        <begin position="82"/>
        <end position="347"/>
    </location>
</feature>
<gene>
    <name evidence="6" type="ORF">JYU34_008160</name>
</gene>
<proteinExistence type="inferred from homology"/>
<evidence type="ECO:0000259" key="5">
    <source>
        <dbReference type="Pfam" id="PF00151"/>
    </source>
</evidence>
<dbReference type="InterPro" id="IPR013818">
    <property type="entry name" value="Lipase"/>
</dbReference>
<dbReference type="Pfam" id="PF00151">
    <property type="entry name" value="Lipase"/>
    <property type="match status" value="1"/>
</dbReference>
<protein>
    <recommendedName>
        <fullName evidence="5">Lipase domain-containing protein</fullName>
    </recommendedName>
</protein>
<dbReference type="EMBL" id="JAHIBW010000011">
    <property type="protein sequence ID" value="KAG7306732.1"/>
    <property type="molecule type" value="Genomic_DNA"/>
</dbReference>
<dbReference type="InterPro" id="IPR000734">
    <property type="entry name" value="TAG_lipase"/>
</dbReference>
<sequence length="350" mass="37864">MAGLTSILVVAALAVCAGIYNIFFIIIITDYALPTPDPVLLRPSEQRFQYAPGPDGQLRLVDVWLRTSDVAASARYDPDRQNVYHLFTRQNPTVSQPLLLGSESLLELTHFSPERRTVVLLHGWLDDVLATFNSVLVPSFLQAADVNVIVVDWSAGANVVNYAAAVRNTVKSGESVAWFITWLNSVTGADSRSYHVVGHSLGSHQAGVIGRNVEGGIAYITALDPALPGWLTNSQRLRPEDAQYTEVIHTNAGLLGYAMPLGHTDFYPNGGVNMPGCGSQQCDHERSIHYFGESLTSSTFVGRRCASYLNAMTDNCLLPGRLAMGGLVAKTGSSGIYLLKTNAEPPFAQV</sequence>
<dbReference type="CDD" id="cd00707">
    <property type="entry name" value="Pancreat_lipase_like"/>
    <property type="match status" value="1"/>
</dbReference>
<dbReference type="SUPFAM" id="SSF53474">
    <property type="entry name" value="alpha/beta-Hydrolases"/>
    <property type="match status" value="1"/>
</dbReference>
<evidence type="ECO:0000256" key="3">
    <source>
        <dbReference type="ARBA" id="ARBA00022525"/>
    </source>
</evidence>
<organism evidence="6 7">
    <name type="scientific">Plutella xylostella</name>
    <name type="common">Diamondback moth</name>
    <name type="synonym">Plutella maculipennis</name>
    <dbReference type="NCBI Taxonomy" id="51655"/>
    <lineage>
        <taxon>Eukaryota</taxon>
        <taxon>Metazoa</taxon>
        <taxon>Ecdysozoa</taxon>
        <taxon>Arthropoda</taxon>
        <taxon>Hexapoda</taxon>
        <taxon>Insecta</taxon>
        <taxon>Pterygota</taxon>
        <taxon>Neoptera</taxon>
        <taxon>Endopterygota</taxon>
        <taxon>Lepidoptera</taxon>
        <taxon>Glossata</taxon>
        <taxon>Ditrysia</taxon>
        <taxon>Yponomeutoidea</taxon>
        <taxon>Plutellidae</taxon>
        <taxon>Plutella</taxon>
    </lineage>
</organism>
<accession>A0ABQ7QNW4</accession>
<comment type="caution">
    <text evidence="6">The sequence shown here is derived from an EMBL/GenBank/DDBJ whole genome shotgun (WGS) entry which is preliminary data.</text>
</comment>
<evidence type="ECO:0000256" key="1">
    <source>
        <dbReference type="ARBA" id="ARBA00004613"/>
    </source>
</evidence>
<evidence type="ECO:0000256" key="2">
    <source>
        <dbReference type="ARBA" id="ARBA00010701"/>
    </source>
</evidence>
<name>A0ABQ7QNW4_PLUXY</name>
<evidence type="ECO:0000256" key="4">
    <source>
        <dbReference type="RuleBase" id="RU004262"/>
    </source>
</evidence>
<evidence type="ECO:0000313" key="6">
    <source>
        <dbReference type="EMBL" id="KAG7306732.1"/>
    </source>
</evidence>
<dbReference type="PANTHER" id="PTHR11610:SF150">
    <property type="entry name" value="FI01825P-RELATED"/>
    <property type="match status" value="1"/>
</dbReference>
<dbReference type="InterPro" id="IPR033906">
    <property type="entry name" value="Lipase_N"/>
</dbReference>
<dbReference type="PRINTS" id="PR00821">
    <property type="entry name" value="TAGLIPASE"/>
</dbReference>